<sequence>MSSILDNQHILFVEDRSLTLRSYLQVLDKNKIEHERVNSLPAIPASLKKGLKYPPAIIKLNPRRLHAT</sequence>
<protein>
    <submittedName>
        <fullName evidence="1">Uncharacterized protein</fullName>
    </submittedName>
</protein>
<gene>
    <name evidence="1" type="ORF">MBHS_00174</name>
</gene>
<proteinExistence type="predicted"/>
<name>A0A1H6F2E1_9GAMM</name>
<evidence type="ECO:0000313" key="2">
    <source>
        <dbReference type="Proteomes" id="UP000236724"/>
    </source>
</evidence>
<dbReference type="Proteomes" id="UP000236724">
    <property type="component" value="Unassembled WGS sequence"/>
</dbReference>
<reference evidence="1 2" key="1">
    <citation type="submission" date="2016-10" db="EMBL/GenBank/DDBJ databases">
        <authorList>
            <person name="de Groot N.N."/>
        </authorList>
    </citation>
    <scope>NUCLEOTIDE SEQUENCE [LARGE SCALE GENOMIC DNA]</scope>
    <source>
        <strain evidence="1">MBHS1</strain>
    </source>
</reference>
<organism evidence="1 2">
    <name type="scientific">Candidatus Venteria ishoeyi</name>
    <dbReference type="NCBI Taxonomy" id="1899563"/>
    <lineage>
        <taxon>Bacteria</taxon>
        <taxon>Pseudomonadati</taxon>
        <taxon>Pseudomonadota</taxon>
        <taxon>Gammaproteobacteria</taxon>
        <taxon>Thiotrichales</taxon>
        <taxon>Thiotrichaceae</taxon>
        <taxon>Venteria</taxon>
    </lineage>
</organism>
<keyword evidence="2" id="KW-1185">Reference proteome</keyword>
<dbReference type="EMBL" id="FMSV02000044">
    <property type="protein sequence ID" value="SEH04328.1"/>
    <property type="molecule type" value="Genomic_DNA"/>
</dbReference>
<evidence type="ECO:0000313" key="1">
    <source>
        <dbReference type="EMBL" id="SEH04328.1"/>
    </source>
</evidence>
<accession>A0A1H6F2E1</accession>
<dbReference type="AlphaFoldDB" id="A0A1H6F2E1"/>